<dbReference type="Proteomes" id="UP000253594">
    <property type="component" value="Unassembled WGS sequence"/>
</dbReference>
<dbReference type="EMBL" id="NFFZ01000028">
    <property type="protein sequence ID" value="OTI55502.1"/>
    <property type="molecule type" value="Genomic_DNA"/>
</dbReference>
<evidence type="ECO:0000313" key="8">
    <source>
        <dbReference type="Proteomes" id="UP000045039"/>
    </source>
</evidence>
<evidence type="ECO:0000313" key="7">
    <source>
        <dbReference type="EMBL" id="RPM19490.1"/>
    </source>
</evidence>
<dbReference type="Proteomes" id="UP000644192">
    <property type="component" value="Unassembled WGS sequence"/>
</dbReference>
<reference evidence="8" key="2">
    <citation type="submission" date="2015-06" db="EMBL/GenBank/DDBJ databases">
        <authorList>
            <person name="Radhakrishnan Rajesh"/>
            <person name="Underwood Anthony"/>
            <person name="Al-Shahib Ali"/>
        </authorList>
    </citation>
    <scope>NUCLEOTIDE SEQUENCE [LARGE SCALE GENOMIC DNA]</scope>
    <source>
        <strain evidence="8">P19_London_7_VIM_2_05_10</strain>
    </source>
</reference>
<feature type="compositionally biased region" description="Basic and acidic residues" evidence="1">
    <location>
        <begin position="47"/>
        <end position="63"/>
    </location>
</feature>
<reference evidence="3" key="1">
    <citation type="submission" date="2015-06" db="EMBL/GenBank/DDBJ databases">
        <authorList>
            <person name="Radhakrishnan R."/>
            <person name="Underwood A."/>
            <person name="Al-Shahib A."/>
        </authorList>
    </citation>
    <scope>NUCLEOTIDE SEQUENCE</scope>
    <source>
        <strain evidence="3">P19_London_7_VIM_2_05_10</strain>
    </source>
</reference>
<evidence type="ECO:0000313" key="4">
    <source>
        <dbReference type="EMBL" id="MZZ14311.1"/>
    </source>
</evidence>
<evidence type="ECO:0000256" key="2">
    <source>
        <dbReference type="SAM" id="SignalP"/>
    </source>
</evidence>
<dbReference type="AlphaFoldDB" id="A0A069Q9D3"/>
<evidence type="ECO:0000313" key="5">
    <source>
        <dbReference type="EMBL" id="OTI55502.1"/>
    </source>
</evidence>
<evidence type="ECO:0008006" key="12">
    <source>
        <dbReference type="Google" id="ProtNLM"/>
    </source>
</evidence>
<dbReference type="EMBL" id="NSNE01000004">
    <property type="protein sequence ID" value="RPM19490.1"/>
    <property type="molecule type" value="Genomic_DNA"/>
</dbReference>
<evidence type="ECO:0000313" key="11">
    <source>
        <dbReference type="Proteomes" id="UP000284767"/>
    </source>
</evidence>
<feature type="signal peptide" evidence="2">
    <location>
        <begin position="1"/>
        <end position="20"/>
    </location>
</feature>
<dbReference type="RefSeq" id="WP_003102907.1">
    <property type="nucleotide sequence ID" value="NZ_AP014839.1"/>
</dbReference>
<evidence type="ECO:0000313" key="3">
    <source>
        <dbReference type="EMBL" id="CRP29624.1"/>
    </source>
</evidence>
<organism evidence="6 10">
    <name type="scientific">Pseudomonas aeruginosa</name>
    <dbReference type="NCBI Taxonomy" id="287"/>
    <lineage>
        <taxon>Bacteria</taxon>
        <taxon>Pseudomonadati</taxon>
        <taxon>Pseudomonadota</taxon>
        <taxon>Gammaproteobacteria</taxon>
        <taxon>Pseudomonadales</taxon>
        <taxon>Pseudomonadaceae</taxon>
        <taxon>Pseudomonas</taxon>
    </lineage>
</organism>
<name>A0A069Q9D3_PSEAI</name>
<feature type="region of interest" description="Disordered" evidence="1">
    <location>
        <begin position="39"/>
        <end position="92"/>
    </location>
</feature>
<evidence type="ECO:0000256" key="1">
    <source>
        <dbReference type="SAM" id="MobiDB-lite"/>
    </source>
</evidence>
<accession>A0A069Q9D3</accession>
<feature type="chain" id="PRO_5015027703" description="Secreted protein" evidence="2">
    <location>
        <begin position="21"/>
        <end position="120"/>
    </location>
</feature>
<dbReference type="EMBL" id="WXZT01000012">
    <property type="protein sequence ID" value="MZZ14311.1"/>
    <property type="molecule type" value="Genomic_DNA"/>
</dbReference>
<evidence type="ECO:0000313" key="9">
    <source>
        <dbReference type="Proteomes" id="UP000194857"/>
    </source>
</evidence>
<sequence>MKVVRRYPLALLLGMAGALADELPDGSLLQRYGVQADQLPTLAADPPSRKEEKETPSRFRVEPEQPLVTFGVKDHKGMEPTGNPSIDAMHERDRRICRNIRRQALEKGKAQPFDGYIECP</sequence>
<reference evidence="7 11" key="6">
    <citation type="submission" date="2019-01" db="EMBL/GenBank/DDBJ databases">
        <title>The Pseudomonas aeruginosa pan-genome provides new insights on its population structure, horizontal gene transfer and pathogenicity.</title>
        <authorList>
            <person name="Freschi L."/>
            <person name="Vincent A.T."/>
            <person name="Jeukens J."/>
            <person name="Emond-Rheault J.-G."/>
            <person name="Kukavica-Ibrulj I."/>
            <person name="Dupont M.-J."/>
            <person name="Charette S.J."/>
            <person name="Boyle B."/>
            <person name="Levesque R.C."/>
        </authorList>
    </citation>
    <scope>NUCLEOTIDE SEQUENCE [LARGE SCALE GENOMIC DNA]</scope>
    <source>
        <strain evidence="7 11">PA-W36</strain>
    </source>
</reference>
<evidence type="ECO:0000313" key="6">
    <source>
        <dbReference type="EMBL" id="RCI73688.1"/>
    </source>
</evidence>
<dbReference type="OMA" id="VKEPQDA"/>
<dbReference type="EMBL" id="CVVU01000214">
    <property type="protein sequence ID" value="CRP29624.1"/>
    <property type="molecule type" value="Genomic_DNA"/>
</dbReference>
<keyword evidence="2" id="KW-0732">Signal</keyword>
<reference evidence="5 9" key="3">
    <citation type="submission" date="2017-05" db="EMBL/GenBank/DDBJ databases">
        <authorList>
            <person name="Song R."/>
            <person name="Chenine A.L."/>
            <person name="Ruprecht R.M."/>
        </authorList>
    </citation>
    <scope>NUCLEOTIDE SEQUENCE [LARGE SCALE GENOMIC DNA]</scope>
    <source>
        <strain evidence="5 9">S567_C10_BS</strain>
    </source>
</reference>
<accession>A0A1S1BY29</accession>
<comment type="caution">
    <text evidence="6">The sequence shown here is derived from an EMBL/GenBank/DDBJ whole genome shotgun (WGS) entry which is preliminary data.</text>
</comment>
<dbReference type="EMBL" id="QORE01000549">
    <property type="protein sequence ID" value="RCI73688.1"/>
    <property type="molecule type" value="Genomic_DNA"/>
</dbReference>
<evidence type="ECO:0000313" key="10">
    <source>
        <dbReference type="Proteomes" id="UP000253594"/>
    </source>
</evidence>
<dbReference type="Proteomes" id="UP000045039">
    <property type="component" value="Unassembled WGS sequence"/>
</dbReference>
<reference evidence="4" key="7">
    <citation type="submission" date="2020-01" db="EMBL/GenBank/DDBJ databases">
        <title>Bacteria Cultured from War Wounds Associated with the Conflict in Eastern Ukraine.</title>
        <authorList>
            <person name="Snesrud E."/>
            <person name="Galac M.R."/>
            <person name="Mc Gann P."/>
            <person name="Valentine K."/>
            <person name="Viacheslav K."/>
        </authorList>
    </citation>
    <scope>NUCLEOTIDE SEQUENCE</scope>
    <source>
        <strain evidence="4">VNMU148</strain>
    </source>
</reference>
<proteinExistence type="predicted"/>
<dbReference type="Proteomes" id="UP000194857">
    <property type="component" value="Unassembled WGS sequence"/>
</dbReference>
<protein>
    <recommendedName>
        <fullName evidence="12">Secreted protein</fullName>
    </recommendedName>
</protein>
<gene>
    <name evidence="5" type="ORF">CAZ10_33315</name>
    <name evidence="6" type="ORF">DT376_17020</name>
    <name evidence="4" type="ORF">GUL26_18845</name>
    <name evidence="7" type="ORF">IPC1295_10045</name>
    <name evidence="3" type="ORF">PAERUG_P19_London_7_VIM_2_05_10_04025</name>
</gene>
<reference evidence="7 11" key="4">
    <citation type="submission" date="2017-08" db="EMBL/GenBank/DDBJ databases">
        <authorList>
            <person name="Feschi L."/>
            <person name="Jeukens J."/>
            <person name="Emond-Rheault J.-G."/>
            <person name="Kukavica-Ibrulj I."/>
            <person name="Boyle B."/>
            <person name="Levesque R.C."/>
        </authorList>
    </citation>
    <scope>NUCLEOTIDE SEQUENCE [LARGE SCALE GENOMIC DNA]</scope>
    <source>
        <strain evidence="7 11">PA-W36</strain>
    </source>
</reference>
<reference evidence="6 10" key="5">
    <citation type="submission" date="2018-07" db="EMBL/GenBank/DDBJ databases">
        <title>Mechanisms of high-level aminoglycoside resistance among Gram-negative pathogens in Brazil.</title>
        <authorList>
            <person name="Ballaben A.S."/>
            <person name="Darini A.L.C."/>
            <person name="Doi Y."/>
        </authorList>
    </citation>
    <scope>NUCLEOTIDE SEQUENCE [LARGE SCALE GENOMIC DNA]</scope>
    <source>
        <strain evidence="6 10">B2-305</strain>
    </source>
</reference>
<dbReference type="Proteomes" id="UP000284767">
    <property type="component" value="Unassembled WGS sequence"/>
</dbReference>